<sequence>MSQEAAKASIGTTVYTEEGEPLGTIRGLGDDGFFVTTRDGAAGMSIEHERSGHEFGEAELAWRCGDCGEMGKLDDDLPDSCPNCDAPKQNLFYYTED</sequence>
<feature type="domain" description="DUF7130" evidence="1">
    <location>
        <begin position="10"/>
        <end position="97"/>
    </location>
</feature>
<evidence type="ECO:0000313" key="3">
    <source>
        <dbReference type="Proteomes" id="UP000199451"/>
    </source>
</evidence>
<name>A0A1G9P0J3_9EURY</name>
<gene>
    <name evidence="2" type="ORF">SAMN04487949_0187</name>
</gene>
<dbReference type="Pfam" id="PF23458">
    <property type="entry name" value="DUF7130"/>
    <property type="match status" value="1"/>
</dbReference>
<dbReference type="STRING" id="660521.SAMN04487949_0187"/>
<dbReference type="SUPFAM" id="SSF57802">
    <property type="entry name" value="Rubredoxin-like"/>
    <property type="match status" value="1"/>
</dbReference>
<proteinExistence type="predicted"/>
<evidence type="ECO:0000259" key="1">
    <source>
        <dbReference type="Pfam" id="PF23458"/>
    </source>
</evidence>
<dbReference type="AlphaFoldDB" id="A0A1G9P0J3"/>
<evidence type="ECO:0000313" key="2">
    <source>
        <dbReference type="EMBL" id="SDL92328.1"/>
    </source>
</evidence>
<dbReference type="InterPro" id="IPR055554">
    <property type="entry name" value="DUF7130"/>
</dbReference>
<dbReference type="CDD" id="cd00350">
    <property type="entry name" value="rubredoxin_like"/>
    <property type="match status" value="1"/>
</dbReference>
<dbReference type="OrthoDB" id="45654at2157"/>
<dbReference type="EMBL" id="FNHL01000001">
    <property type="protein sequence ID" value="SDL92328.1"/>
    <property type="molecule type" value="Genomic_DNA"/>
</dbReference>
<accession>A0A1G9P0J3</accession>
<dbReference type="Gene3D" id="2.20.28.10">
    <property type="match status" value="1"/>
</dbReference>
<dbReference type="Proteomes" id="UP000199451">
    <property type="component" value="Unassembled WGS sequence"/>
</dbReference>
<protein>
    <recommendedName>
        <fullName evidence="1">DUF7130 domain-containing protein</fullName>
    </recommendedName>
</protein>
<organism evidence="2 3">
    <name type="scientific">Halogranum gelatinilyticum</name>
    <dbReference type="NCBI Taxonomy" id="660521"/>
    <lineage>
        <taxon>Archaea</taxon>
        <taxon>Methanobacteriati</taxon>
        <taxon>Methanobacteriota</taxon>
        <taxon>Stenosarchaea group</taxon>
        <taxon>Halobacteria</taxon>
        <taxon>Halobacteriales</taxon>
        <taxon>Haloferacaceae</taxon>
    </lineage>
</organism>
<dbReference type="RefSeq" id="WP_089693168.1">
    <property type="nucleotide sequence ID" value="NZ_FNHL01000001.1"/>
</dbReference>
<reference evidence="3" key="1">
    <citation type="submission" date="2016-10" db="EMBL/GenBank/DDBJ databases">
        <authorList>
            <person name="Varghese N."/>
            <person name="Submissions S."/>
        </authorList>
    </citation>
    <scope>NUCLEOTIDE SEQUENCE [LARGE SCALE GENOMIC DNA]</scope>
    <source>
        <strain evidence="3">CGMCC 1.10119</strain>
    </source>
</reference>
<keyword evidence="3" id="KW-1185">Reference proteome</keyword>